<feature type="region of interest" description="Disordered" evidence="1">
    <location>
        <begin position="773"/>
        <end position="792"/>
    </location>
</feature>
<evidence type="ECO:0000256" key="1">
    <source>
        <dbReference type="SAM" id="MobiDB-lite"/>
    </source>
</evidence>
<name>A0A3N4LGE3_9PEZI</name>
<gene>
    <name evidence="2" type="ORF">L211DRAFT_852237</name>
</gene>
<dbReference type="InParanoid" id="A0A3N4LGE3"/>
<dbReference type="OrthoDB" id="5370537at2759"/>
<dbReference type="Proteomes" id="UP000267821">
    <property type="component" value="Unassembled WGS sequence"/>
</dbReference>
<sequence>MAYTRFLWHHTPEQKAAITVEENYTATSLWSKGRASRTTTQRPERLVLKKFSSGCKPVEKVHGPLWQPPATPEKLVSSPTFSNITENTRSTTPEVDVEFEEKAWLWAKTLITSPSEEDEAIRQPFLWAKSTASRTSYSSPISSNVVCKYVSDAPLAQVSGSLWRKEKLATPSLWAKPANYWRLPEIDPKRPLWSREHARRTTGLAPQLLVRFVVRQSDAPVAVVSGSLWTPTSSMDSRLAHRSGKAIDWLTRSVSCRPSDEYAGPVVSLPDLEVVLPPVPHTQQQAKLTAGLLWCRETAERKTSLVPGRMADAEVKKMELPLDKVGVEMWNLEDIEKAKKEQNAALWVRPMENWRMVSLEEIEKVKGAKMWIKETAKRTTEMIPERIETKARPAEEVVVTFAAGMWVSPKEPRKTTRKAPEMLALKPKVKVDMELEKVSGPMWGVKSPAKTHPRSLWQKAAVKAVVPTSSPLWSKGLASRTTSAAPIRTVTAPRQFTEPLVEAVGSLWSTDFNTIEKSEPVAMWKAKMKPTGLWHYEGLTPALSQIEEARKVNLWLKTPVHRPDIFITDHNPLPASKTPISDKLPAATGFLWECKIVTTTIPTSTNGLWGSQPIDLRPRRGTFASDSLPSPSLSDVSTLDDDLSIISPISEGNMAAEVDQALIRSETNVSITEGLWRRREGEVEAATKAATQATSLWDTSIAPPIEREYRKNKVLVLEKPPVGGKKKKTLPNLTRRNLKELMSAEEEKSPAETSLWSRPSPMMERMFLALSSTRREPISQPQAPATPKPEEKVQEKGQLHFPPASPATRHSPFSTILRIPHLRKHLKPVTSPIHVHAHEARSHLPGQDVSDMYKPLRHIRQASEGKGEESARYQILKPISYRDKSPKKALPQRIISKLEVADYETDWSNRGQYFT</sequence>
<accession>A0A3N4LGE3</accession>
<dbReference type="EMBL" id="ML121570">
    <property type="protein sequence ID" value="RPB20512.1"/>
    <property type="molecule type" value="Genomic_DNA"/>
</dbReference>
<proteinExistence type="predicted"/>
<keyword evidence="3" id="KW-1185">Reference proteome</keyword>
<organism evidence="2 3">
    <name type="scientific">Terfezia boudieri ATCC MYA-4762</name>
    <dbReference type="NCBI Taxonomy" id="1051890"/>
    <lineage>
        <taxon>Eukaryota</taxon>
        <taxon>Fungi</taxon>
        <taxon>Dikarya</taxon>
        <taxon>Ascomycota</taxon>
        <taxon>Pezizomycotina</taxon>
        <taxon>Pezizomycetes</taxon>
        <taxon>Pezizales</taxon>
        <taxon>Pezizaceae</taxon>
        <taxon>Terfezia</taxon>
    </lineage>
</organism>
<protein>
    <submittedName>
        <fullName evidence="2">Uncharacterized protein</fullName>
    </submittedName>
</protein>
<evidence type="ECO:0000313" key="3">
    <source>
        <dbReference type="Proteomes" id="UP000267821"/>
    </source>
</evidence>
<dbReference type="AlphaFoldDB" id="A0A3N4LGE3"/>
<evidence type="ECO:0000313" key="2">
    <source>
        <dbReference type="EMBL" id="RPB20512.1"/>
    </source>
</evidence>
<reference evidence="2 3" key="1">
    <citation type="journal article" date="2018" name="Nat. Ecol. Evol.">
        <title>Pezizomycetes genomes reveal the molecular basis of ectomycorrhizal truffle lifestyle.</title>
        <authorList>
            <person name="Murat C."/>
            <person name="Payen T."/>
            <person name="Noel B."/>
            <person name="Kuo A."/>
            <person name="Morin E."/>
            <person name="Chen J."/>
            <person name="Kohler A."/>
            <person name="Krizsan K."/>
            <person name="Balestrini R."/>
            <person name="Da Silva C."/>
            <person name="Montanini B."/>
            <person name="Hainaut M."/>
            <person name="Levati E."/>
            <person name="Barry K.W."/>
            <person name="Belfiori B."/>
            <person name="Cichocki N."/>
            <person name="Clum A."/>
            <person name="Dockter R.B."/>
            <person name="Fauchery L."/>
            <person name="Guy J."/>
            <person name="Iotti M."/>
            <person name="Le Tacon F."/>
            <person name="Lindquist E.A."/>
            <person name="Lipzen A."/>
            <person name="Malagnac F."/>
            <person name="Mello A."/>
            <person name="Molinier V."/>
            <person name="Miyauchi S."/>
            <person name="Poulain J."/>
            <person name="Riccioni C."/>
            <person name="Rubini A."/>
            <person name="Sitrit Y."/>
            <person name="Splivallo R."/>
            <person name="Traeger S."/>
            <person name="Wang M."/>
            <person name="Zifcakova L."/>
            <person name="Wipf D."/>
            <person name="Zambonelli A."/>
            <person name="Paolocci F."/>
            <person name="Nowrousian M."/>
            <person name="Ottonello S."/>
            <person name="Baldrian P."/>
            <person name="Spatafora J.W."/>
            <person name="Henrissat B."/>
            <person name="Nagy L.G."/>
            <person name="Aury J.M."/>
            <person name="Wincker P."/>
            <person name="Grigoriev I.V."/>
            <person name="Bonfante P."/>
            <person name="Martin F.M."/>
        </authorList>
    </citation>
    <scope>NUCLEOTIDE SEQUENCE [LARGE SCALE GENOMIC DNA]</scope>
    <source>
        <strain evidence="2 3">ATCC MYA-4762</strain>
    </source>
</reference>